<dbReference type="PANTHER" id="PTHR13245:SF14">
    <property type="entry name" value="RRP15-LIKE PROTEIN"/>
    <property type="match status" value="1"/>
</dbReference>
<dbReference type="Pfam" id="PF07890">
    <property type="entry name" value="Rrp15p"/>
    <property type="match status" value="1"/>
</dbReference>
<dbReference type="GO" id="GO:0030687">
    <property type="term" value="C:preribosome, large subunit precursor"/>
    <property type="evidence" value="ECO:0007669"/>
    <property type="project" value="TreeGrafter"/>
</dbReference>
<dbReference type="PANTHER" id="PTHR13245">
    <property type="entry name" value="RRP15-LIKE PROTEIN"/>
    <property type="match status" value="1"/>
</dbReference>
<feature type="non-terminal residue" evidence="3">
    <location>
        <position position="334"/>
    </location>
</feature>
<dbReference type="GO" id="GO:0000460">
    <property type="term" value="P:maturation of 5.8S rRNA"/>
    <property type="evidence" value="ECO:0007669"/>
    <property type="project" value="TreeGrafter"/>
</dbReference>
<dbReference type="OrthoDB" id="20949at2759"/>
<name>A0A9P8E5X4_AURME</name>
<feature type="compositionally biased region" description="Basic residues" evidence="2">
    <location>
        <begin position="17"/>
        <end position="32"/>
    </location>
</feature>
<feature type="compositionally biased region" description="Pro residues" evidence="2">
    <location>
        <begin position="87"/>
        <end position="96"/>
    </location>
</feature>
<feature type="region of interest" description="Disordered" evidence="2">
    <location>
        <begin position="1"/>
        <end position="219"/>
    </location>
</feature>
<dbReference type="InterPro" id="IPR012459">
    <property type="entry name" value="Rrp15"/>
</dbReference>
<comment type="similarity">
    <text evidence="1">Belongs to the RRP15 family.</text>
</comment>
<dbReference type="EMBL" id="JAHFXF010000967">
    <property type="protein sequence ID" value="KAG9680484.1"/>
    <property type="molecule type" value="Genomic_DNA"/>
</dbReference>
<feature type="compositionally biased region" description="Low complexity" evidence="2">
    <location>
        <begin position="205"/>
        <end position="214"/>
    </location>
</feature>
<evidence type="ECO:0000256" key="1">
    <source>
        <dbReference type="ARBA" id="ARBA00007462"/>
    </source>
</evidence>
<reference evidence="3" key="1">
    <citation type="journal article" date="2021" name="J Fungi (Basel)">
        <title>Virulence traits and population genomics of the black yeast Aureobasidium melanogenum.</title>
        <authorList>
            <person name="Cernosa A."/>
            <person name="Sun X."/>
            <person name="Gostincar C."/>
            <person name="Fang C."/>
            <person name="Gunde-Cimerman N."/>
            <person name="Song Z."/>
        </authorList>
    </citation>
    <scope>NUCLEOTIDE SEQUENCE</scope>
    <source>
        <strain evidence="3">EXF-9911</strain>
    </source>
</reference>
<accession>A0A9P8E5X4</accession>
<feature type="compositionally biased region" description="Basic residues" evidence="2">
    <location>
        <begin position="1"/>
        <end position="10"/>
    </location>
</feature>
<gene>
    <name evidence="3" type="ORF">KCU76_g15129</name>
</gene>
<dbReference type="Proteomes" id="UP000779574">
    <property type="component" value="Unassembled WGS sequence"/>
</dbReference>
<evidence type="ECO:0000256" key="2">
    <source>
        <dbReference type="SAM" id="MobiDB-lite"/>
    </source>
</evidence>
<sequence>MGNPSAKRKRPEGMGFRKPKKTVSKKFKKQKAYHSDSESEDDVRSTNTTTDFKPVNMDDSDEEVEEVDDAPAAVPAPVVEKKVTPKPAAPAKPEPAPAAVQPKLKSALKQSKKVDPPSESEEDDDDEDDDQDDDDVEDLDALDDEDLDESDLDDDDEMDISDDEEGEGKQRKTRKRNDPTAFATSMSKILGTKLTTSKRQDPVLSRSAAATAASKELADQKLELKAKRKLHAEKREALDKGRVKDVLGLNTPEVSTAEIQETERRLQKTAQRGVVKLFNAVRAAQVQGEQARSEAKKEGVVGISQREERVSEMSKKGFLDLIATGGKKPAAVEA</sequence>
<dbReference type="GO" id="GO:0000470">
    <property type="term" value="P:maturation of LSU-rRNA"/>
    <property type="evidence" value="ECO:0007669"/>
    <property type="project" value="TreeGrafter"/>
</dbReference>
<reference evidence="3" key="2">
    <citation type="submission" date="2021-08" db="EMBL/GenBank/DDBJ databases">
        <authorList>
            <person name="Gostincar C."/>
            <person name="Sun X."/>
            <person name="Song Z."/>
            <person name="Gunde-Cimerman N."/>
        </authorList>
    </citation>
    <scope>NUCLEOTIDE SEQUENCE</scope>
    <source>
        <strain evidence="3">EXF-9911</strain>
    </source>
</reference>
<dbReference type="AlphaFoldDB" id="A0A9P8E5X4"/>
<comment type="caution">
    <text evidence="3">The sequence shown here is derived from an EMBL/GenBank/DDBJ whole genome shotgun (WGS) entry which is preliminary data.</text>
</comment>
<proteinExistence type="inferred from homology"/>
<feature type="compositionally biased region" description="Acidic residues" evidence="2">
    <location>
        <begin position="58"/>
        <end position="69"/>
    </location>
</feature>
<evidence type="ECO:0000313" key="4">
    <source>
        <dbReference type="Proteomes" id="UP000779574"/>
    </source>
</evidence>
<feature type="compositionally biased region" description="Polar residues" evidence="2">
    <location>
        <begin position="182"/>
        <end position="197"/>
    </location>
</feature>
<protein>
    <submittedName>
        <fullName evidence="3">Rrp15p-domain-containing protein</fullName>
    </submittedName>
</protein>
<organism evidence="3 4">
    <name type="scientific">Aureobasidium melanogenum</name>
    <name type="common">Aureobasidium pullulans var. melanogenum</name>
    <dbReference type="NCBI Taxonomy" id="46634"/>
    <lineage>
        <taxon>Eukaryota</taxon>
        <taxon>Fungi</taxon>
        <taxon>Dikarya</taxon>
        <taxon>Ascomycota</taxon>
        <taxon>Pezizomycotina</taxon>
        <taxon>Dothideomycetes</taxon>
        <taxon>Dothideomycetidae</taxon>
        <taxon>Dothideales</taxon>
        <taxon>Saccotheciaceae</taxon>
        <taxon>Aureobasidium</taxon>
    </lineage>
</organism>
<feature type="compositionally biased region" description="Acidic residues" evidence="2">
    <location>
        <begin position="118"/>
        <end position="166"/>
    </location>
</feature>
<evidence type="ECO:0000313" key="3">
    <source>
        <dbReference type="EMBL" id="KAG9680484.1"/>
    </source>
</evidence>